<dbReference type="FunFam" id="1.10.340.70:FF:000001">
    <property type="entry name" value="Retrovirus-related Pol polyprotein from transposon gypsy-like Protein"/>
    <property type="match status" value="1"/>
</dbReference>
<dbReference type="PANTHER" id="PTHR24223:SF448">
    <property type="entry name" value="FI20146P1-RELATED"/>
    <property type="match status" value="1"/>
</dbReference>
<evidence type="ECO:0000256" key="14">
    <source>
        <dbReference type="ARBA" id="ARBA00022741"/>
    </source>
</evidence>
<dbReference type="SUPFAM" id="SSF56672">
    <property type="entry name" value="DNA/RNA polymerases"/>
    <property type="match status" value="1"/>
</dbReference>
<dbReference type="GO" id="GO:0042626">
    <property type="term" value="F:ATPase-coupled transmembrane transporter activity"/>
    <property type="evidence" value="ECO:0007669"/>
    <property type="project" value="TreeGrafter"/>
</dbReference>
<keyword evidence="12" id="KW-0479">Metal-binding</keyword>
<sequence>MDSPPWLPIVGNFIEFRRKLSEIGYHHLVWKEFSEQYGDVVGLKMGRNLVVAVFGPEAVKEVLTREEFDGRPDGFFFRLRTFGKRLGIVFSDGQFWQKQRKFSLQHLKNFGLGRKEMEEKIQEETRDLISMFKKQCSEPIWMHTAFDVSVLNVLWAMMAGERFNIDDERLRKLLNIIHDAFRLTDMSGGILNQMPFLRFIAPETCGYNQLVNVLVRMWEFLEETISEHRRTMCTTHARDLIDAFLQNMNIKSDPSFTDDQLMSLCLDLFMAGSETTSNTLGFAVVYMIEFPEIQKKVQNEMDDIVGRNRWPTLQDRIKLKYTESVLMEIQRRANIPPLGIAHRAKCDTHLLGYSIPEDLKDFLTRAEIGWLMKNILHHSDMDHKDLLVELQQKKKLSDHQKIKLKDSCSIDKDKDHISAATMFLIMDSLNNVSLALRFAIARGILESAKLMAVSKRIARFLETKDHEFTEDENEEQLSQEIVLSNLSVYIKDYKILDNLNLNFQKGLTVITGPVGSGKTLLLKVLMKEHQFIEGDVTVNGRISYASQEPWLFPSTIKQNILFASSCDRKRYNEVLEVCALVRDFQSFDEGDNTMVANRGTNLSRGQQKRINLARAIYRESDFYLLDDCLSSLDVLVENFIFEKCIRHFLKDKVVVMVSQNKKHISKADNVIDLNDGTLSMKQNSSVQEVSTIKRSEIMRNINVEEQESSINDIETSETATLMETKIIEKNIYEESKELANVKLETYVKYFKHGGGIIMLSAVLISFCAIQFAQSGVHKLQTTCGTIRENIDPLGQHSDDRVWNVIKTVNLETLFSNLEYKISGADDHISAATMFLIMDSLNNLSVALRFAFARGIYESAKLKAIFKRISKFLETKEHEFTENENEGLSQEIVLSDLSVYINDYKILDNVNLKFQKGLTIITGPVGSGKTLLLKVLMREHQFIEGDVTVNGKISYASQEPWLFPSTIKQNILFASSCDRKRYNEVLEVCALMTDLQSLDEGDNTMVANRGTNLSRGQQKRINLARTVYRESDFYLLDDCLSSLDVLLENFIFEKCIKHFLKDKIVVMVSQNKKHISRADHVIVLNDGTSSMKQSLSVQEIPTFKRSEMVRNINVEEQGSSINDIDASETATLMETRIIEKNVYEESKELANVKLETFVKYFKHGGGIIMLSVVLIFFCMIQFAQSGVHKLQTTCGTIRENIDPLGQHSDDRVWNVIKTVNLETLFSNLEYKISGADCNLSTGQKQLICLGRALIRNNKVALTTVQTVLLYQSKNDRHQKPVPLQRRSPRLNDAMAIQMFQQSTRLRLGLGATTTPVAAGATTQFAATDANVLLSTGKIVQPATVASAGLDKHLLETGHPTQNVIVKATLADNDARENGPLPPTSVITHPAVPDGRSVWKNEKEELNALLDQHAELFAKTGPPTPFAQYRIDTGDSTLITSPLYRLTPGKRQTTQTEIHAMLEVFQTLKKQLTSTPVLRTADPAYALGAAFLQGEASEERPIEYASRLLTEAEKNYATTEREALAIVWAINKFRSYIEETSVVVITDHYLQPYNLSIECTPWHANALADMLSEVAQPWLNRGYLLNGGMLYRYSQGNDEEAAQLLVPDHERTRVLKQYHDSPTAGHYGIEPTYHRIQQRYYWPGMRRYIADYLKTCHECQRYKPHNLILKPAGLLQTPVLQQRMEVIAIDLFGPLPPASTGERWILIIEDYATRWIELFALVDATADRCAWTFVNEVCLNYGIPRKLISDNGTQFIRQRQTFR</sequence>
<dbReference type="Pfam" id="PF00067">
    <property type="entry name" value="p450"/>
    <property type="match status" value="1"/>
</dbReference>
<dbReference type="InterPro" id="IPR041588">
    <property type="entry name" value="Integrase_H2C2"/>
</dbReference>
<dbReference type="GO" id="GO:0015074">
    <property type="term" value="P:DNA integration"/>
    <property type="evidence" value="ECO:0007669"/>
    <property type="project" value="InterPro"/>
</dbReference>
<comment type="caution">
    <text evidence="28">The sequence shown here is derived from an EMBL/GenBank/DDBJ whole genome shotgun (WGS) entry which is preliminary data.</text>
</comment>
<reference evidence="28" key="1">
    <citation type="journal article" date="2020" name="J Insects Food Feed">
        <title>The yellow mealworm (Tenebrio molitor) genome: a resource for the emerging insects as food and feed industry.</title>
        <authorList>
            <person name="Eriksson T."/>
            <person name="Andere A."/>
            <person name="Kelstrup H."/>
            <person name="Emery V."/>
            <person name="Picard C."/>
        </authorList>
    </citation>
    <scope>NUCLEOTIDE SEQUENCE</scope>
    <source>
        <strain evidence="28">Stoneville</strain>
        <tissue evidence="28">Whole head</tissue>
    </source>
</reference>
<dbReference type="PROSITE" id="PS50893">
    <property type="entry name" value="ABC_TRANSPORTER_2"/>
    <property type="match status" value="2"/>
</dbReference>
<dbReference type="InterPro" id="IPR003593">
    <property type="entry name" value="AAA+_ATPase"/>
</dbReference>
<dbReference type="Pfam" id="PF17921">
    <property type="entry name" value="Integrase_H2C2"/>
    <property type="match status" value="1"/>
</dbReference>
<dbReference type="GO" id="GO:0003676">
    <property type="term" value="F:nucleic acid binding"/>
    <property type="evidence" value="ECO:0007669"/>
    <property type="project" value="InterPro"/>
</dbReference>
<dbReference type="InterPro" id="IPR001584">
    <property type="entry name" value="Integrase_cat-core"/>
</dbReference>
<feature type="domain" description="ABC transporter" evidence="26">
    <location>
        <begin position="891"/>
        <end position="1110"/>
    </location>
</feature>
<evidence type="ECO:0008006" key="30">
    <source>
        <dbReference type="Google" id="ProtNLM"/>
    </source>
</evidence>
<evidence type="ECO:0000259" key="27">
    <source>
        <dbReference type="PROSITE" id="PS50994"/>
    </source>
</evidence>
<comment type="cofactor">
    <cofactor evidence="1">
        <name>heme</name>
        <dbReference type="ChEBI" id="CHEBI:30413"/>
    </cofactor>
</comment>
<evidence type="ECO:0000256" key="12">
    <source>
        <dbReference type="ARBA" id="ARBA00022723"/>
    </source>
</evidence>
<dbReference type="InterPro" id="IPR027417">
    <property type="entry name" value="P-loop_NTPase"/>
</dbReference>
<comment type="function">
    <text evidence="2">May be involved in the metabolism of insect hormones and in the breakdown of synthetic insecticides.</text>
</comment>
<dbReference type="GO" id="GO:0020037">
    <property type="term" value="F:heme binding"/>
    <property type="evidence" value="ECO:0007669"/>
    <property type="project" value="InterPro"/>
</dbReference>
<evidence type="ECO:0000256" key="21">
    <source>
        <dbReference type="ARBA" id="ARBA00022989"/>
    </source>
</evidence>
<keyword evidence="22" id="KW-0560">Oxidoreductase</keyword>
<dbReference type="GO" id="GO:0005524">
    <property type="term" value="F:ATP binding"/>
    <property type="evidence" value="ECO:0007669"/>
    <property type="project" value="UniProtKB-KW"/>
</dbReference>
<dbReference type="CDD" id="cd09274">
    <property type="entry name" value="RNase_HI_RT_Ty3"/>
    <property type="match status" value="1"/>
</dbReference>
<evidence type="ECO:0000313" key="28">
    <source>
        <dbReference type="EMBL" id="KAH0816898.1"/>
    </source>
</evidence>
<evidence type="ECO:0000256" key="24">
    <source>
        <dbReference type="ARBA" id="ARBA00023033"/>
    </source>
</evidence>
<evidence type="ECO:0000256" key="2">
    <source>
        <dbReference type="ARBA" id="ARBA00003690"/>
    </source>
</evidence>
<accession>A0A8J6HMC3</accession>
<comment type="subcellular location">
    <subcellularLocation>
        <location evidence="4">Endoplasmic reticulum membrane</location>
        <topology evidence="4">Peripheral membrane protein</topology>
    </subcellularLocation>
    <subcellularLocation>
        <location evidence="3">Microsome membrane</location>
        <topology evidence="3">Peripheral membrane protein</topology>
    </subcellularLocation>
</comment>
<dbReference type="SUPFAM" id="SSF52540">
    <property type="entry name" value="P-loop containing nucleoside triphosphate hydrolases"/>
    <property type="match status" value="3"/>
</dbReference>
<evidence type="ECO:0000256" key="1">
    <source>
        <dbReference type="ARBA" id="ARBA00001971"/>
    </source>
</evidence>
<dbReference type="InterPro" id="IPR002401">
    <property type="entry name" value="Cyt_P450_E_grp-I"/>
</dbReference>
<dbReference type="InterPro" id="IPR036397">
    <property type="entry name" value="RNaseH_sf"/>
</dbReference>
<feature type="domain" description="ABC transporter" evidence="26">
    <location>
        <begin position="481"/>
        <end position="700"/>
    </location>
</feature>
<dbReference type="GO" id="GO:0005789">
    <property type="term" value="C:endoplasmic reticulum membrane"/>
    <property type="evidence" value="ECO:0007669"/>
    <property type="project" value="UniProtKB-SubCell"/>
</dbReference>
<keyword evidence="20" id="KW-0695">RNA-directed DNA polymerase</keyword>
<evidence type="ECO:0000256" key="7">
    <source>
        <dbReference type="ARBA" id="ARBA00022617"/>
    </source>
</evidence>
<dbReference type="Pfam" id="PF17917">
    <property type="entry name" value="RT_RNaseH"/>
    <property type="match status" value="1"/>
</dbReference>
<keyword evidence="15" id="KW-0255">Endonuclease</keyword>
<dbReference type="InterPro" id="IPR050173">
    <property type="entry name" value="ABC_transporter_C-like"/>
</dbReference>
<dbReference type="Gene3D" id="3.40.50.300">
    <property type="entry name" value="P-loop containing nucleotide triphosphate hydrolases"/>
    <property type="match status" value="3"/>
</dbReference>
<dbReference type="PRINTS" id="PR00463">
    <property type="entry name" value="EP450I"/>
</dbReference>
<comment type="similarity">
    <text evidence="5">Belongs to the cytochrome P450 family.</text>
</comment>
<evidence type="ECO:0000256" key="3">
    <source>
        <dbReference type="ARBA" id="ARBA00004174"/>
    </source>
</evidence>
<keyword evidence="23" id="KW-0408">Iron</keyword>
<dbReference type="InterPro" id="IPR012337">
    <property type="entry name" value="RNaseH-like_sf"/>
</dbReference>
<protein>
    <recommendedName>
        <fullName evidence="30">Integrase catalytic domain-containing protein</fullName>
    </recommendedName>
</protein>
<evidence type="ECO:0000259" key="26">
    <source>
        <dbReference type="PROSITE" id="PS50893"/>
    </source>
</evidence>
<keyword evidence="16" id="KW-0378">Hydrolase</keyword>
<name>A0A8J6HMC3_TENMO</name>
<dbReference type="FunFam" id="3.40.50.300:FF:000973">
    <property type="entry name" value="Multidrug resistance-associated protein 4"/>
    <property type="match status" value="2"/>
</dbReference>
<evidence type="ECO:0000256" key="15">
    <source>
        <dbReference type="ARBA" id="ARBA00022759"/>
    </source>
</evidence>
<dbReference type="FunFam" id="1.10.630.10:FF:000238">
    <property type="entry name" value="Cytochrome P450 2A6"/>
    <property type="match status" value="1"/>
</dbReference>
<keyword evidence="11" id="KW-0540">Nuclease</keyword>
<keyword evidence="29" id="KW-1185">Reference proteome</keyword>
<dbReference type="GO" id="GO:0005506">
    <property type="term" value="F:iron ion binding"/>
    <property type="evidence" value="ECO:0007669"/>
    <property type="project" value="InterPro"/>
</dbReference>
<keyword evidence="21" id="KW-1133">Transmembrane helix</keyword>
<dbReference type="SMART" id="SM00382">
    <property type="entry name" value="AAA"/>
    <property type="match status" value="2"/>
</dbReference>
<evidence type="ECO:0000256" key="25">
    <source>
        <dbReference type="ARBA" id="ARBA00023136"/>
    </source>
</evidence>
<dbReference type="InterPro" id="IPR043502">
    <property type="entry name" value="DNA/RNA_pol_sf"/>
</dbReference>
<dbReference type="GO" id="GO:0016705">
    <property type="term" value="F:oxidoreductase activity, acting on paired donors, with incorporation or reduction of molecular oxygen"/>
    <property type="evidence" value="ECO:0007669"/>
    <property type="project" value="InterPro"/>
</dbReference>
<keyword evidence="14" id="KW-0547">Nucleotide-binding</keyword>
<feature type="domain" description="Integrase catalytic" evidence="27">
    <location>
        <begin position="1672"/>
        <end position="1761"/>
    </location>
</feature>
<keyword evidence="19" id="KW-0492">Microsome</keyword>
<organism evidence="28 29">
    <name type="scientific">Tenebrio molitor</name>
    <name type="common">Yellow mealworm beetle</name>
    <dbReference type="NCBI Taxonomy" id="7067"/>
    <lineage>
        <taxon>Eukaryota</taxon>
        <taxon>Metazoa</taxon>
        <taxon>Ecdysozoa</taxon>
        <taxon>Arthropoda</taxon>
        <taxon>Hexapoda</taxon>
        <taxon>Insecta</taxon>
        <taxon>Pterygota</taxon>
        <taxon>Neoptera</taxon>
        <taxon>Endopterygota</taxon>
        <taxon>Coleoptera</taxon>
        <taxon>Polyphaga</taxon>
        <taxon>Cucujiformia</taxon>
        <taxon>Tenebrionidae</taxon>
        <taxon>Tenebrio</taxon>
    </lineage>
</organism>
<keyword evidence="18" id="KW-0067">ATP-binding</keyword>
<evidence type="ECO:0000256" key="16">
    <source>
        <dbReference type="ARBA" id="ARBA00022801"/>
    </source>
</evidence>
<evidence type="ECO:0000256" key="19">
    <source>
        <dbReference type="ARBA" id="ARBA00022848"/>
    </source>
</evidence>
<dbReference type="PROSITE" id="PS50994">
    <property type="entry name" value="INTEGRASE"/>
    <property type="match status" value="1"/>
</dbReference>
<dbReference type="SUPFAM" id="SSF53098">
    <property type="entry name" value="Ribonuclease H-like"/>
    <property type="match status" value="1"/>
</dbReference>
<dbReference type="PANTHER" id="PTHR24223">
    <property type="entry name" value="ATP-BINDING CASSETTE SUB-FAMILY C"/>
    <property type="match status" value="1"/>
</dbReference>
<evidence type="ECO:0000256" key="23">
    <source>
        <dbReference type="ARBA" id="ARBA00023004"/>
    </source>
</evidence>
<dbReference type="InterPro" id="IPR003439">
    <property type="entry name" value="ABC_transporter-like_ATP-bd"/>
</dbReference>
<dbReference type="Pfam" id="PF00005">
    <property type="entry name" value="ABC_tran"/>
    <property type="match status" value="2"/>
</dbReference>
<keyword evidence="17" id="KW-0256">Endoplasmic reticulum</keyword>
<dbReference type="CDD" id="cd03250">
    <property type="entry name" value="ABCC_MRP_domain1"/>
    <property type="match status" value="2"/>
</dbReference>
<reference evidence="28" key="2">
    <citation type="submission" date="2021-08" db="EMBL/GenBank/DDBJ databases">
        <authorList>
            <person name="Eriksson T."/>
        </authorList>
    </citation>
    <scope>NUCLEOTIDE SEQUENCE</scope>
    <source>
        <strain evidence="28">Stoneville</strain>
        <tissue evidence="28">Whole head</tissue>
    </source>
</reference>
<evidence type="ECO:0000256" key="5">
    <source>
        <dbReference type="ARBA" id="ARBA00010617"/>
    </source>
</evidence>
<evidence type="ECO:0000256" key="22">
    <source>
        <dbReference type="ARBA" id="ARBA00023002"/>
    </source>
</evidence>
<evidence type="ECO:0000256" key="20">
    <source>
        <dbReference type="ARBA" id="ARBA00022918"/>
    </source>
</evidence>
<dbReference type="CDD" id="cd20651">
    <property type="entry name" value="CYP15A1-like"/>
    <property type="match status" value="1"/>
</dbReference>
<dbReference type="GO" id="GO:0016887">
    <property type="term" value="F:ATP hydrolysis activity"/>
    <property type="evidence" value="ECO:0007669"/>
    <property type="project" value="InterPro"/>
</dbReference>
<evidence type="ECO:0000256" key="18">
    <source>
        <dbReference type="ARBA" id="ARBA00022840"/>
    </source>
</evidence>
<keyword evidence="8" id="KW-0808">Transferase</keyword>
<proteinExistence type="inferred from homology"/>
<dbReference type="InterPro" id="IPR001128">
    <property type="entry name" value="Cyt_P450"/>
</dbReference>
<dbReference type="SUPFAM" id="SSF48264">
    <property type="entry name" value="Cytochrome P450"/>
    <property type="match status" value="1"/>
</dbReference>
<keyword evidence="24" id="KW-0503">Monooxygenase</keyword>
<dbReference type="GO" id="GO:0004497">
    <property type="term" value="F:monooxygenase activity"/>
    <property type="evidence" value="ECO:0007669"/>
    <property type="project" value="UniProtKB-KW"/>
</dbReference>
<dbReference type="GO" id="GO:0042575">
    <property type="term" value="C:DNA polymerase complex"/>
    <property type="evidence" value="ECO:0007669"/>
    <property type="project" value="UniProtKB-ARBA"/>
</dbReference>
<evidence type="ECO:0000256" key="9">
    <source>
        <dbReference type="ARBA" id="ARBA00022692"/>
    </source>
</evidence>
<evidence type="ECO:0000256" key="10">
    <source>
        <dbReference type="ARBA" id="ARBA00022695"/>
    </source>
</evidence>
<keyword evidence="6" id="KW-0813">Transport</keyword>
<dbReference type="Gene3D" id="1.10.630.10">
    <property type="entry name" value="Cytochrome P450"/>
    <property type="match status" value="1"/>
</dbReference>
<evidence type="ECO:0000256" key="13">
    <source>
        <dbReference type="ARBA" id="ARBA00022737"/>
    </source>
</evidence>
<dbReference type="Proteomes" id="UP000719412">
    <property type="component" value="Unassembled WGS sequence"/>
</dbReference>
<gene>
    <name evidence="28" type="ORF">GEV33_005892</name>
</gene>
<evidence type="ECO:0000313" key="29">
    <source>
        <dbReference type="Proteomes" id="UP000719412"/>
    </source>
</evidence>
<dbReference type="Gene3D" id="1.10.340.70">
    <property type="match status" value="1"/>
</dbReference>
<dbReference type="EMBL" id="JABDTM020020734">
    <property type="protein sequence ID" value="KAH0816898.1"/>
    <property type="molecule type" value="Genomic_DNA"/>
</dbReference>
<keyword evidence="13" id="KW-0677">Repeat</keyword>
<evidence type="ECO:0000256" key="11">
    <source>
        <dbReference type="ARBA" id="ARBA00022722"/>
    </source>
</evidence>
<dbReference type="InterPro" id="IPR036396">
    <property type="entry name" value="Cyt_P450_sf"/>
</dbReference>
<keyword evidence="25" id="KW-0472">Membrane</keyword>
<evidence type="ECO:0000256" key="6">
    <source>
        <dbReference type="ARBA" id="ARBA00022448"/>
    </source>
</evidence>
<dbReference type="GO" id="GO:0004519">
    <property type="term" value="F:endonuclease activity"/>
    <property type="evidence" value="ECO:0007669"/>
    <property type="project" value="UniProtKB-KW"/>
</dbReference>
<dbReference type="Gene3D" id="3.30.420.10">
    <property type="entry name" value="Ribonuclease H-like superfamily/Ribonuclease H"/>
    <property type="match status" value="1"/>
</dbReference>
<keyword evidence="9" id="KW-0812">Transmembrane</keyword>
<evidence type="ECO:0000256" key="17">
    <source>
        <dbReference type="ARBA" id="ARBA00022824"/>
    </source>
</evidence>
<evidence type="ECO:0000256" key="8">
    <source>
        <dbReference type="ARBA" id="ARBA00022679"/>
    </source>
</evidence>
<dbReference type="GO" id="GO:0003964">
    <property type="term" value="F:RNA-directed DNA polymerase activity"/>
    <property type="evidence" value="ECO:0007669"/>
    <property type="project" value="UniProtKB-KW"/>
</dbReference>
<evidence type="ECO:0000256" key="4">
    <source>
        <dbReference type="ARBA" id="ARBA00004406"/>
    </source>
</evidence>
<keyword evidence="10" id="KW-0548">Nucleotidyltransferase</keyword>
<keyword evidence="7" id="KW-0349">Heme</keyword>
<dbReference type="InterPro" id="IPR041373">
    <property type="entry name" value="RT_RNaseH"/>
</dbReference>